<evidence type="ECO:0000313" key="1">
    <source>
        <dbReference type="EMBL" id="MBO8445712.1"/>
    </source>
</evidence>
<name>A0A9D9HDH0_9BACT</name>
<evidence type="ECO:0000313" key="2">
    <source>
        <dbReference type="Proteomes" id="UP000823619"/>
    </source>
</evidence>
<dbReference type="AlphaFoldDB" id="A0A9D9HDH0"/>
<dbReference type="EMBL" id="JADIMO010000108">
    <property type="protein sequence ID" value="MBO8445712.1"/>
    <property type="molecule type" value="Genomic_DNA"/>
</dbReference>
<gene>
    <name evidence="1" type="ORF">IAC23_08505</name>
</gene>
<protein>
    <submittedName>
        <fullName evidence="1">DUF3575 domain-containing protein</fullName>
    </submittedName>
</protein>
<reference evidence="1" key="1">
    <citation type="submission" date="2020-10" db="EMBL/GenBank/DDBJ databases">
        <authorList>
            <person name="Gilroy R."/>
        </authorList>
    </citation>
    <scope>NUCLEOTIDE SEQUENCE</scope>
    <source>
        <strain evidence="1">D5-748</strain>
    </source>
</reference>
<dbReference type="Proteomes" id="UP000823619">
    <property type="component" value="Unassembled WGS sequence"/>
</dbReference>
<dbReference type="InterPro" id="IPR021958">
    <property type="entry name" value="DUF3575"/>
</dbReference>
<reference evidence="1" key="2">
    <citation type="journal article" date="2021" name="PeerJ">
        <title>Extensive microbial diversity within the chicken gut microbiome revealed by metagenomics and culture.</title>
        <authorList>
            <person name="Gilroy R."/>
            <person name="Ravi A."/>
            <person name="Getino M."/>
            <person name="Pursley I."/>
            <person name="Horton D.L."/>
            <person name="Alikhan N.F."/>
            <person name="Baker D."/>
            <person name="Gharbi K."/>
            <person name="Hall N."/>
            <person name="Watson M."/>
            <person name="Adriaenssens E.M."/>
            <person name="Foster-Nyarko E."/>
            <person name="Jarju S."/>
            <person name="Secka A."/>
            <person name="Antonio M."/>
            <person name="Oren A."/>
            <person name="Chaudhuri R.R."/>
            <person name="La Ragione R."/>
            <person name="Hildebrand F."/>
            <person name="Pallen M.J."/>
        </authorList>
    </citation>
    <scope>NUCLEOTIDE SEQUENCE</scope>
    <source>
        <strain evidence="1">D5-748</strain>
    </source>
</reference>
<sequence length="190" mass="21425">MKILNYIRLLAVAVLLCLPWLSDARRFSVSTNVLGYANLGTLNLEASYAFGRRWTVNAGAKYNPWTFREKAGPSGQFQARQQTWHAGVRFWPWHSYSGWWIAGKVQYQEYNTGGIISRRTEEGDRAGAGVTAGYTHMLHPRLNLEFGVGLWAGMKWYTEYTCPLCGVTSGSGRKGFILPNDIIISISYVF</sequence>
<accession>A0A9D9HDH0</accession>
<proteinExistence type="predicted"/>
<comment type="caution">
    <text evidence="1">The sequence shown here is derived from an EMBL/GenBank/DDBJ whole genome shotgun (WGS) entry which is preliminary data.</text>
</comment>
<organism evidence="1 2">
    <name type="scientific">Candidatus Cryptobacteroides merdavium</name>
    <dbReference type="NCBI Taxonomy" id="2840769"/>
    <lineage>
        <taxon>Bacteria</taxon>
        <taxon>Pseudomonadati</taxon>
        <taxon>Bacteroidota</taxon>
        <taxon>Bacteroidia</taxon>
        <taxon>Bacteroidales</taxon>
        <taxon>Candidatus Cryptobacteroides</taxon>
    </lineage>
</organism>
<dbReference type="Pfam" id="PF12099">
    <property type="entry name" value="DUF3575"/>
    <property type="match status" value="1"/>
</dbReference>